<protein>
    <submittedName>
        <fullName evidence="2">Uncharacterized protein</fullName>
    </submittedName>
</protein>
<evidence type="ECO:0000313" key="2">
    <source>
        <dbReference type="EMBL" id="OMO51357.1"/>
    </source>
</evidence>
<accession>A0A1R3FZY0</accession>
<gene>
    <name evidence="2" type="ORF">COLO4_37703</name>
</gene>
<feature type="region of interest" description="Disordered" evidence="1">
    <location>
        <begin position="1"/>
        <end position="33"/>
    </location>
</feature>
<sequence length="33" mass="3642">MAGAAQIVNHAMGAWRDNPGRESWLRGDSDDEQ</sequence>
<organism evidence="2 3">
    <name type="scientific">Corchorus olitorius</name>
    <dbReference type="NCBI Taxonomy" id="93759"/>
    <lineage>
        <taxon>Eukaryota</taxon>
        <taxon>Viridiplantae</taxon>
        <taxon>Streptophyta</taxon>
        <taxon>Embryophyta</taxon>
        <taxon>Tracheophyta</taxon>
        <taxon>Spermatophyta</taxon>
        <taxon>Magnoliopsida</taxon>
        <taxon>eudicotyledons</taxon>
        <taxon>Gunneridae</taxon>
        <taxon>Pentapetalae</taxon>
        <taxon>rosids</taxon>
        <taxon>malvids</taxon>
        <taxon>Malvales</taxon>
        <taxon>Malvaceae</taxon>
        <taxon>Grewioideae</taxon>
        <taxon>Apeibeae</taxon>
        <taxon>Corchorus</taxon>
    </lineage>
</organism>
<evidence type="ECO:0000313" key="3">
    <source>
        <dbReference type="Proteomes" id="UP000187203"/>
    </source>
</evidence>
<comment type="caution">
    <text evidence="2">The sequence shown here is derived from an EMBL/GenBank/DDBJ whole genome shotgun (WGS) entry which is preliminary data.</text>
</comment>
<evidence type="ECO:0000256" key="1">
    <source>
        <dbReference type="SAM" id="MobiDB-lite"/>
    </source>
</evidence>
<feature type="compositionally biased region" description="Basic and acidic residues" evidence="1">
    <location>
        <begin position="18"/>
        <end position="33"/>
    </location>
</feature>
<proteinExistence type="predicted"/>
<name>A0A1R3FZY0_9ROSI</name>
<dbReference type="Proteomes" id="UP000187203">
    <property type="component" value="Unassembled WGS sequence"/>
</dbReference>
<keyword evidence="3" id="KW-1185">Reference proteome</keyword>
<reference evidence="3" key="1">
    <citation type="submission" date="2013-09" db="EMBL/GenBank/DDBJ databases">
        <title>Corchorus olitorius genome sequencing.</title>
        <authorList>
            <person name="Alam M."/>
            <person name="Haque M.S."/>
            <person name="Islam M.S."/>
            <person name="Emdad E.M."/>
            <person name="Islam M.M."/>
            <person name="Ahmed B."/>
            <person name="Halim A."/>
            <person name="Hossen Q.M.M."/>
            <person name="Hossain M.Z."/>
            <person name="Ahmed R."/>
            <person name="Khan M.M."/>
            <person name="Islam R."/>
            <person name="Rashid M.M."/>
            <person name="Khan S.A."/>
            <person name="Rahman M.S."/>
            <person name="Alam M."/>
            <person name="Yahiya A.S."/>
            <person name="Khan M.S."/>
            <person name="Azam M.S."/>
            <person name="Haque T."/>
            <person name="Lashkar M.Z.H."/>
            <person name="Akhand A.I."/>
            <person name="Morshed G."/>
            <person name="Roy S."/>
            <person name="Uddin K.S."/>
            <person name="Rabeya T."/>
            <person name="Hossain A.S."/>
            <person name="Chowdhury A."/>
            <person name="Snigdha A.R."/>
            <person name="Mortoza M.S."/>
            <person name="Matin S.A."/>
            <person name="Hoque S.M.E."/>
            <person name="Islam M.K."/>
            <person name="Roy D.K."/>
            <person name="Haider R."/>
            <person name="Moosa M.M."/>
            <person name="Elias S.M."/>
            <person name="Hasan A.M."/>
            <person name="Jahan S."/>
            <person name="Shafiuddin M."/>
            <person name="Mahmood N."/>
            <person name="Shommy N.S."/>
        </authorList>
    </citation>
    <scope>NUCLEOTIDE SEQUENCE [LARGE SCALE GENOMIC DNA]</scope>
    <source>
        <strain evidence="3">cv. O-4</strain>
    </source>
</reference>
<dbReference type="EMBL" id="AWUE01024203">
    <property type="protein sequence ID" value="OMO51357.1"/>
    <property type="molecule type" value="Genomic_DNA"/>
</dbReference>
<dbReference type="AlphaFoldDB" id="A0A1R3FZY0"/>